<protein>
    <submittedName>
        <fullName evidence="6">Uncharacterized protein</fullName>
    </submittedName>
</protein>
<dbReference type="GO" id="GO:0016559">
    <property type="term" value="P:peroxisome fission"/>
    <property type="evidence" value="ECO:0007669"/>
    <property type="project" value="InterPro"/>
</dbReference>
<dbReference type="OrthoDB" id="10005898at2759"/>
<dbReference type="InterPro" id="IPR008733">
    <property type="entry name" value="PEX11"/>
</dbReference>
<dbReference type="GO" id="GO:0005778">
    <property type="term" value="C:peroxisomal membrane"/>
    <property type="evidence" value="ECO:0007669"/>
    <property type="project" value="UniProtKB-SubCell"/>
</dbReference>
<evidence type="ECO:0000256" key="5">
    <source>
        <dbReference type="SAM" id="MobiDB-lite"/>
    </source>
</evidence>
<keyword evidence="1" id="KW-0962">Peroxisome biogenesis</keyword>
<keyword evidence="7" id="KW-1185">Reference proteome</keyword>
<gene>
    <name evidence="6" type="ORF">AYO20_02524</name>
</gene>
<evidence type="ECO:0000313" key="6">
    <source>
        <dbReference type="EMBL" id="OAL38072.1"/>
    </source>
</evidence>
<feature type="compositionally biased region" description="Acidic residues" evidence="5">
    <location>
        <begin position="41"/>
        <end position="60"/>
    </location>
</feature>
<feature type="region of interest" description="Disordered" evidence="5">
    <location>
        <begin position="298"/>
        <end position="333"/>
    </location>
</feature>
<feature type="compositionally biased region" description="Basic and acidic residues" evidence="5">
    <location>
        <begin position="319"/>
        <end position="333"/>
    </location>
</feature>
<comment type="subcellular location">
    <subcellularLocation>
        <location evidence="4">Peroxisome membrane</location>
    </subcellularLocation>
</comment>
<dbReference type="Proteomes" id="UP000185904">
    <property type="component" value="Unassembled WGS sequence"/>
</dbReference>
<evidence type="ECO:0000256" key="1">
    <source>
        <dbReference type="ARBA" id="ARBA00022593"/>
    </source>
</evidence>
<feature type="region of interest" description="Disordered" evidence="5">
    <location>
        <begin position="1"/>
        <end position="91"/>
    </location>
</feature>
<dbReference type="AlphaFoldDB" id="A0A178D903"/>
<feature type="compositionally biased region" description="Basic residues" evidence="5">
    <location>
        <begin position="298"/>
        <end position="307"/>
    </location>
</feature>
<reference evidence="6 7" key="1">
    <citation type="submission" date="2016-03" db="EMBL/GenBank/DDBJ databases">
        <title>The draft genome sequence of Fonsecaea nubica causative agent of cutaneous subcutaneous infection in human host.</title>
        <authorList>
            <person name="Costa F."/>
            <person name="Sybren D.H."/>
            <person name="Raittz R.T."/>
            <person name="Weiss V.A."/>
            <person name="Leao A.C."/>
            <person name="Gomes R."/>
            <person name="De Souza E.M."/>
            <person name="Pedrosa F.O."/>
            <person name="Steffens M.B."/>
            <person name="Bombassaro A."/>
            <person name="Tadra-Sfeir M.Z."/>
            <person name="Moreno L.F."/>
            <person name="Najafzadeh M.J."/>
            <person name="Felipe M.S."/>
            <person name="Teixeira M."/>
            <person name="Sun J."/>
            <person name="Xi L."/>
            <person name="Castro M.A."/>
            <person name="Vicente V.A."/>
        </authorList>
    </citation>
    <scope>NUCLEOTIDE SEQUENCE [LARGE SCALE GENOMIC DNA]</scope>
    <source>
        <strain evidence="6 7">CBS 269.64</strain>
    </source>
</reference>
<organism evidence="6 7">
    <name type="scientific">Fonsecaea nubica</name>
    <dbReference type="NCBI Taxonomy" id="856822"/>
    <lineage>
        <taxon>Eukaryota</taxon>
        <taxon>Fungi</taxon>
        <taxon>Dikarya</taxon>
        <taxon>Ascomycota</taxon>
        <taxon>Pezizomycotina</taxon>
        <taxon>Eurotiomycetes</taxon>
        <taxon>Chaetothyriomycetidae</taxon>
        <taxon>Chaetothyriales</taxon>
        <taxon>Herpotrichiellaceae</taxon>
        <taxon>Fonsecaea</taxon>
    </lineage>
</organism>
<evidence type="ECO:0000313" key="7">
    <source>
        <dbReference type="Proteomes" id="UP000185904"/>
    </source>
</evidence>
<evidence type="ECO:0000256" key="4">
    <source>
        <dbReference type="ARBA" id="ARBA00046271"/>
    </source>
</evidence>
<name>A0A178D903_9EURO</name>
<dbReference type="GeneID" id="34585947"/>
<comment type="caution">
    <text evidence="6">The sequence shown here is derived from an EMBL/GenBank/DDBJ whole genome shotgun (WGS) entry which is preliminary data.</text>
</comment>
<keyword evidence="3" id="KW-0576">Peroxisome</keyword>
<dbReference type="RefSeq" id="XP_022503084.1">
    <property type="nucleotide sequence ID" value="XM_022640828.1"/>
</dbReference>
<dbReference type="Pfam" id="PF05648">
    <property type="entry name" value="PEX11"/>
    <property type="match status" value="1"/>
</dbReference>
<evidence type="ECO:0000256" key="3">
    <source>
        <dbReference type="ARBA" id="ARBA00023140"/>
    </source>
</evidence>
<dbReference type="EMBL" id="LVCJ01000011">
    <property type="protein sequence ID" value="OAL38072.1"/>
    <property type="molecule type" value="Genomic_DNA"/>
</dbReference>
<accession>A0A178D903</accession>
<dbReference type="PANTHER" id="PTHR12652">
    <property type="entry name" value="PEROXISOMAL BIOGENESIS FACTOR 11"/>
    <property type="match status" value="1"/>
</dbReference>
<proteinExistence type="predicted"/>
<dbReference type="PANTHER" id="PTHR12652:SF25">
    <property type="entry name" value="MICROBODY (PEROXISOME) PROLIFERATION PROTEIN PEROXIN 11C (EUROFUNG)"/>
    <property type="match status" value="1"/>
</dbReference>
<keyword evidence="2" id="KW-0472">Membrane</keyword>
<evidence type="ECO:0000256" key="2">
    <source>
        <dbReference type="ARBA" id="ARBA00023136"/>
    </source>
</evidence>
<sequence>MAGVGADADSDADVDAALASPSDMDETEQDVVDPMFKADPDADIDAEAEAEAEAVADADPVEPPLPDTGPGTTGAKAKAKAKSDSGSGSGSDDIAVRLNKLISTTAGLGSLLATVNFSANLAIYLSVRLPVWWSALVSRHVTRTRRRQAQGQGQGQQVPVAVAAAAIAATTPPVLTSLASLASLISDWRKSQRLTGLIPLYTRLRLLISTTNPAIQALDPVLRGLFLVQCHAYIIFQAVENLCHLQNKGLLPASAASLVERRGGFARWALWSYRAWCLGVVTNFLRLAREVELVRRREGRRRHRQSTSRHGDGGGGGRPDGDGHEEGEGDGKDEAATEEFYRKFWNDILISACWLPIALHISLPPRGIRGMNPGISSTLSLVATVMGLRSHWRATAA</sequence>